<organism evidence="1 2">
    <name type="scientific">Nonomuraea cypriaca</name>
    <dbReference type="NCBI Taxonomy" id="1187855"/>
    <lineage>
        <taxon>Bacteria</taxon>
        <taxon>Bacillati</taxon>
        <taxon>Actinomycetota</taxon>
        <taxon>Actinomycetes</taxon>
        <taxon>Streptosporangiales</taxon>
        <taxon>Streptosporangiaceae</taxon>
        <taxon>Nonomuraea</taxon>
    </lineage>
</organism>
<sequence>MSHGAVRLDDPARVGNFIHTIDRLCRRPARGEGVQDSPHAARQPLLARWRDASDARQHTGRGGIPLVQLSEAGDWPAILAQDGKAGPRVISPGIPRANPDIQPGENVPKILARIVTALRSNRLRFPRYRLAAEIVERLAGSQSEEQARQVLRELDRNWGWGVDTAGVGAEHLPFPFNLLVRLLPGFVHDLRLSGRVPGLSVRFRWLRRALSGDDRKAPGVAALLAALDPADEDRVSRLLLAAFMEDLAAQYRRSLRHVRGAAHVFYPLLLLNEHGGGLVELIEERRADLGRFDPVVVVSYSSDAARPEDADPQDDDPLWQIIRWRRELVTADSATAWRQVLETPLTMSAPPVPADLAKYDVADVASIPPARGAPWWSSWTAIALFWMALAGAAGAYAGQTAAWHRSACATGLWTPWTESGRQLAGTECVGVAEPDYLFTPGNAEMEQVQAQLQLENERAAQLHEDHGERPYVTIVYLAALTSTDRDTLAAAREGLAGVAISQKGQNDAQGASQPFIRILLANAGGRMQHGSRIARLLQRYRDDEAPIVGVVGLDQSRQETVAAIHELGAAGLPMVAATLSADRLVGESPFYFQVAPQNSRQAWMAAAFADSLVRQGDLKRRTARVYYSHDETDYYVSNLKNRVVARLEERRFDVEAHRFTPIGGAKPGAVDRSDDPYAGEPRDAGVSACGFDGLVYFAGRGIPDFAEFVKGVADKCASSPPIILGGDDVTRYVADVSIRSAVSSVGYYYESFAAAPSKCGEPQRHDFYRKLFATFPFECKEPGPGRTLDGHAALAYDATETMITAIRRLGSVRHGVEVNSYTVWRQLYTLYTPDQSGHVIEGATGALDFGLGSARQYPFDKAVLILYAKGVERPRQVGKCGNVSQARPAESFSWCASIPQIYR</sequence>
<name>A0A931A8A2_9ACTN</name>
<dbReference type="EMBL" id="JADOGI010000059">
    <property type="protein sequence ID" value="MBF8188101.1"/>
    <property type="molecule type" value="Genomic_DNA"/>
</dbReference>
<dbReference type="AlphaFoldDB" id="A0A931A8A2"/>
<evidence type="ECO:0000313" key="2">
    <source>
        <dbReference type="Proteomes" id="UP000605361"/>
    </source>
</evidence>
<dbReference type="Gene3D" id="3.40.50.2300">
    <property type="match status" value="2"/>
</dbReference>
<dbReference type="SUPFAM" id="SSF53822">
    <property type="entry name" value="Periplasmic binding protein-like I"/>
    <property type="match status" value="1"/>
</dbReference>
<evidence type="ECO:0008006" key="3">
    <source>
        <dbReference type="Google" id="ProtNLM"/>
    </source>
</evidence>
<dbReference type="InterPro" id="IPR028082">
    <property type="entry name" value="Peripla_BP_I"/>
</dbReference>
<dbReference type="RefSeq" id="WP_195897055.1">
    <property type="nucleotide sequence ID" value="NZ_JADOGI010000059.1"/>
</dbReference>
<accession>A0A931A8A2</accession>
<protein>
    <recommendedName>
        <fullName evidence="3">ABC-type branched-subunit amino acid transport system substrate-binding protein</fullName>
    </recommendedName>
</protein>
<evidence type="ECO:0000313" key="1">
    <source>
        <dbReference type="EMBL" id="MBF8188101.1"/>
    </source>
</evidence>
<reference evidence="1" key="1">
    <citation type="submission" date="2020-11" db="EMBL/GenBank/DDBJ databases">
        <title>Whole-genome analyses of Nonomuraea sp. K274.</title>
        <authorList>
            <person name="Veyisoglu A."/>
        </authorList>
    </citation>
    <scope>NUCLEOTIDE SEQUENCE</scope>
    <source>
        <strain evidence="1">K274</strain>
    </source>
</reference>
<proteinExistence type="predicted"/>
<dbReference type="Proteomes" id="UP000605361">
    <property type="component" value="Unassembled WGS sequence"/>
</dbReference>
<keyword evidence="2" id="KW-1185">Reference proteome</keyword>
<gene>
    <name evidence="1" type="ORF">ITP53_20660</name>
</gene>
<comment type="caution">
    <text evidence="1">The sequence shown here is derived from an EMBL/GenBank/DDBJ whole genome shotgun (WGS) entry which is preliminary data.</text>
</comment>